<gene>
    <name evidence="5" type="ORF">ACFSJ0_31675</name>
</gene>
<name>A0ABW4GH73_9ACTN</name>
<dbReference type="PANTHER" id="PTHR13806">
    <property type="entry name" value="FLOTILLIN-RELATED"/>
    <property type="match status" value="1"/>
</dbReference>
<keyword evidence="6" id="KW-1185">Reference proteome</keyword>
<evidence type="ECO:0000259" key="4">
    <source>
        <dbReference type="SMART" id="SM00244"/>
    </source>
</evidence>
<evidence type="ECO:0000313" key="6">
    <source>
        <dbReference type="Proteomes" id="UP001597097"/>
    </source>
</evidence>
<reference evidence="6" key="1">
    <citation type="journal article" date="2019" name="Int. J. Syst. Evol. Microbiol.">
        <title>The Global Catalogue of Microorganisms (GCM) 10K type strain sequencing project: providing services to taxonomists for standard genome sequencing and annotation.</title>
        <authorList>
            <consortium name="The Broad Institute Genomics Platform"/>
            <consortium name="The Broad Institute Genome Sequencing Center for Infectious Disease"/>
            <person name="Wu L."/>
            <person name="Ma J."/>
        </authorList>
    </citation>
    <scope>NUCLEOTIDE SEQUENCE [LARGE SCALE GENOMIC DNA]</scope>
    <source>
        <strain evidence="6">CGMCC 1.15399</strain>
    </source>
</reference>
<keyword evidence="1" id="KW-0175">Coiled coil</keyword>
<feature type="compositionally biased region" description="Basic and acidic residues" evidence="2">
    <location>
        <begin position="444"/>
        <end position="453"/>
    </location>
</feature>
<dbReference type="PANTHER" id="PTHR13806:SF46">
    <property type="entry name" value="FLOTILLIN-1-RELATED"/>
    <property type="match status" value="1"/>
</dbReference>
<dbReference type="Proteomes" id="UP001597097">
    <property type="component" value="Unassembled WGS sequence"/>
</dbReference>
<dbReference type="InterPro" id="IPR031905">
    <property type="entry name" value="Flotillin_C"/>
</dbReference>
<evidence type="ECO:0000256" key="2">
    <source>
        <dbReference type="SAM" id="MobiDB-lite"/>
    </source>
</evidence>
<accession>A0ABW4GH73</accession>
<proteinExistence type="predicted"/>
<keyword evidence="3" id="KW-0472">Membrane</keyword>
<dbReference type="CDD" id="cd03399">
    <property type="entry name" value="SPFH_flotillin"/>
    <property type="match status" value="1"/>
</dbReference>
<comment type="caution">
    <text evidence="5">The sequence shown here is derived from an EMBL/GenBank/DDBJ whole genome shotgun (WGS) entry which is preliminary data.</text>
</comment>
<dbReference type="Pfam" id="PF15975">
    <property type="entry name" value="Flot"/>
    <property type="match status" value="1"/>
</dbReference>
<dbReference type="InterPro" id="IPR027705">
    <property type="entry name" value="Flotillin_fam"/>
</dbReference>
<dbReference type="RefSeq" id="WP_219534486.1">
    <property type="nucleotide sequence ID" value="NZ_JAHKRM010000022.1"/>
</dbReference>
<dbReference type="EMBL" id="JBHUCM010000029">
    <property type="protein sequence ID" value="MFD1541648.1"/>
    <property type="molecule type" value="Genomic_DNA"/>
</dbReference>
<organism evidence="5 6">
    <name type="scientific">Nonomuraea guangzhouensis</name>
    <dbReference type="NCBI Taxonomy" id="1291555"/>
    <lineage>
        <taxon>Bacteria</taxon>
        <taxon>Bacillati</taxon>
        <taxon>Actinomycetota</taxon>
        <taxon>Actinomycetes</taxon>
        <taxon>Streptosporangiales</taxon>
        <taxon>Streptosporangiaceae</taxon>
        <taxon>Nonomuraea</taxon>
    </lineage>
</organism>
<evidence type="ECO:0000313" key="5">
    <source>
        <dbReference type="EMBL" id="MFD1541648.1"/>
    </source>
</evidence>
<keyword evidence="3" id="KW-0812">Transmembrane</keyword>
<feature type="transmembrane region" description="Helical" evidence="3">
    <location>
        <begin position="6"/>
        <end position="24"/>
    </location>
</feature>
<feature type="coiled-coil region" evidence="1">
    <location>
        <begin position="199"/>
        <end position="246"/>
    </location>
</feature>
<dbReference type="InterPro" id="IPR001107">
    <property type="entry name" value="Band_7"/>
</dbReference>
<keyword evidence="3" id="KW-1133">Transmembrane helix</keyword>
<feature type="domain" description="Band 7" evidence="4">
    <location>
        <begin position="22"/>
        <end position="203"/>
    </location>
</feature>
<dbReference type="Pfam" id="PF01145">
    <property type="entry name" value="Band_7"/>
    <property type="match status" value="1"/>
</dbReference>
<sequence>MDLIPTGIVAALVLVAIVAFKLIWRVAEPNEAIIISGLGARGRETLGFKIVTGKGALVVPGFQTARRISLDSRVSALEVNCVTKQGIPVHVRGVVIYKVGDDFASIANAARRFLDQQKTVDDKTHQLFSGHLRSIIGNLTVEDLIINRDALTNEIRTSSSDEMSKLGLIVDSMQVQEIEDATGYIINLGRPHAAAVSALARTAEAQRDQEANAAEQEAQIKKSAAIREAKIQQAGYQAEMDRAAAKAKQAGPLADATARQEVVVQQTTAAELEAQLAEKRLEGEVRRPADARAYEQVTLADADRRAAVSRAQAEAESIRLRGEAEAEATRLRGMAEADAARAKGLAQADAIKARAEALASNQEAVVAQQLAERWPEVVEAGAKAFGNVEHMVVLNGAQGVEEMLAKALTLGGAGLGLARTLLNRPAAEQAVPAPPTPNGANSEVVRETPEFRE</sequence>
<evidence type="ECO:0000256" key="3">
    <source>
        <dbReference type="SAM" id="Phobius"/>
    </source>
</evidence>
<protein>
    <submittedName>
        <fullName evidence="5">Flotillin family protein</fullName>
    </submittedName>
</protein>
<dbReference type="SMART" id="SM00244">
    <property type="entry name" value="PHB"/>
    <property type="match status" value="1"/>
</dbReference>
<feature type="region of interest" description="Disordered" evidence="2">
    <location>
        <begin position="427"/>
        <end position="453"/>
    </location>
</feature>
<evidence type="ECO:0000256" key="1">
    <source>
        <dbReference type="SAM" id="Coils"/>
    </source>
</evidence>